<dbReference type="AlphaFoldDB" id="A0A6C0DM93"/>
<proteinExistence type="predicted"/>
<dbReference type="EMBL" id="MN739634">
    <property type="protein sequence ID" value="QHT17394.1"/>
    <property type="molecule type" value="Genomic_DNA"/>
</dbReference>
<accession>A0A6C0DM93</accession>
<organism evidence="1">
    <name type="scientific">viral metagenome</name>
    <dbReference type="NCBI Taxonomy" id="1070528"/>
    <lineage>
        <taxon>unclassified sequences</taxon>
        <taxon>metagenomes</taxon>
        <taxon>organismal metagenomes</taxon>
    </lineage>
</organism>
<evidence type="ECO:0000313" key="1">
    <source>
        <dbReference type="EMBL" id="QHT17394.1"/>
    </source>
</evidence>
<dbReference type="SUPFAM" id="SSF55811">
    <property type="entry name" value="Nudix"/>
    <property type="match status" value="1"/>
</dbReference>
<protein>
    <submittedName>
        <fullName evidence="1">Uncharacterized protein</fullName>
    </submittedName>
</protein>
<dbReference type="InterPro" id="IPR015797">
    <property type="entry name" value="NUDIX_hydrolase-like_dom_sf"/>
</dbReference>
<name>A0A6C0DM93_9ZZZZ</name>
<reference evidence="1" key="1">
    <citation type="journal article" date="2020" name="Nature">
        <title>Giant virus diversity and host interactions through global metagenomics.</title>
        <authorList>
            <person name="Schulz F."/>
            <person name="Roux S."/>
            <person name="Paez-Espino D."/>
            <person name="Jungbluth S."/>
            <person name="Walsh D.A."/>
            <person name="Denef V.J."/>
            <person name="McMahon K.D."/>
            <person name="Konstantinidis K.T."/>
            <person name="Eloe-Fadrosh E.A."/>
            <person name="Kyrpides N.C."/>
            <person name="Woyke T."/>
        </authorList>
    </citation>
    <scope>NUCLEOTIDE SEQUENCE</scope>
    <source>
        <strain evidence="1">GVMAG-M-3300023174-24</strain>
    </source>
</reference>
<sequence length="198" mass="23430">MGAGILPTTIHNNKLYFLFGKENKFADTPGWAEFGGGSEGKETHLNTAIREGTEELTGFLGSSTELERKMKKTGTFNIDWNTYRSHILPMEYDELLPFYYNNNQRFLQKRLDPNVIKKSKIFEKAEIRWFSIDEIKKRKVPFRSYYYNIADLIIKNELAINKFVRSKLNKSKTYRHKTRRITKSKSKTQKRKMFSFLF</sequence>
<dbReference type="Gene3D" id="3.90.79.10">
    <property type="entry name" value="Nucleoside Triphosphate Pyrophosphohydrolase"/>
    <property type="match status" value="1"/>
</dbReference>